<reference evidence="4 5" key="1">
    <citation type="journal article" date="2014" name="Antonie Van Leeuwenhoek">
        <title>Hyphomonas beringensis sp. nov. and Hyphomonas chukchiensis sp. nov., isolated from surface seawater of the Bering Sea and Chukchi Sea.</title>
        <authorList>
            <person name="Li C."/>
            <person name="Lai Q."/>
            <person name="Li G."/>
            <person name="Dong C."/>
            <person name="Wang J."/>
            <person name="Liao Y."/>
            <person name="Shao Z."/>
        </authorList>
    </citation>
    <scope>NUCLEOTIDE SEQUENCE [LARGE SCALE GENOMIC DNA]</scope>
    <source>
        <strain evidence="4 5">SCH89</strain>
    </source>
</reference>
<evidence type="ECO:0000259" key="3">
    <source>
        <dbReference type="Pfam" id="PF00501"/>
    </source>
</evidence>
<dbReference type="GO" id="GO:0016746">
    <property type="term" value="F:acyltransferase activity"/>
    <property type="evidence" value="ECO:0007669"/>
    <property type="project" value="UniProtKB-KW"/>
</dbReference>
<feature type="domain" description="AMP-dependent synthetase/ligase" evidence="3">
    <location>
        <begin position="34"/>
        <end position="385"/>
    </location>
</feature>
<dbReference type="EMBL" id="ARYL01000018">
    <property type="protein sequence ID" value="KDA02011.1"/>
    <property type="molecule type" value="Genomic_DNA"/>
</dbReference>
<keyword evidence="4" id="KW-0012">Acyltransferase</keyword>
<dbReference type="InterPro" id="IPR045851">
    <property type="entry name" value="AMP-bd_C_sf"/>
</dbReference>
<dbReference type="AlphaFoldDB" id="A0A059G5B9"/>
<sequence>MNSVTIPSPISYRPSRTRIDLFSALLRAKSEFGADKVIVVDGDDRELTYKEIVRGAFGLGAALKKGTSRGEAVGVMLPTGAGAVVAFYALAAYGRTPAMLNFTAGSANLKAAMIAAGVKRIVTAHKFVELGGLEALIAELGKVVEIVYLEDVREALSLGNKIAAAVGPIVPALFRSKAAYKSPGVILFTSGTEGEPKGVVLSHENVMANVEQVRAHIGLSPDTDKLFNPLPTFHCFGLTVGAILPIVAGIQVMFHPSPLQPREIVKRIRSNGSTILLATDTFISQYARIGAEGDMDSVRLAVCGAERVKDETRALVRRKFEIEILEGYGATEASPVVAANQWENNKPGTVGQLMADMESKLVPVDGIADGGRLHIRGPNIMLGYLRPSRPGVLERPEGGWHDTGDIVSIDAEGFIHIMGRVKRFAKIGGEMVSLAVVENCASAVWPDNLHAAVTMPDPRKGEQIILLSDAEACNRDDIMAWAKNHGVADFAVPRRVFHVKDIAVLGTGKIDYAAVKKQADDLMAG</sequence>
<dbReference type="InterPro" id="IPR042099">
    <property type="entry name" value="ANL_N_sf"/>
</dbReference>
<dbReference type="OrthoDB" id="6187882at2"/>
<organism evidence="4 5">
    <name type="scientific">Hyphomonas oceanitis SCH89</name>
    <dbReference type="NCBI Taxonomy" id="1280953"/>
    <lineage>
        <taxon>Bacteria</taxon>
        <taxon>Pseudomonadati</taxon>
        <taxon>Pseudomonadota</taxon>
        <taxon>Alphaproteobacteria</taxon>
        <taxon>Hyphomonadales</taxon>
        <taxon>Hyphomonadaceae</taxon>
        <taxon>Hyphomonas</taxon>
    </lineage>
</organism>
<dbReference type="STRING" id="1280953.HOC_12418"/>
<dbReference type="GO" id="GO:0006631">
    <property type="term" value="P:fatty acid metabolic process"/>
    <property type="evidence" value="ECO:0007669"/>
    <property type="project" value="TreeGrafter"/>
</dbReference>
<dbReference type="Gene3D" id="3.40.50.12780">
    <property type="entry name" value="N-terminal domain of ligase-like"/>
    <property type="match status" value="1"/>
</dbReference>
<dbReference type="Proteomes" id="UP000024942">
    <property type="component" value="Unassembled WGS sequence"/>
</dbReference>
<dbReference type="eggNOG" id="COG0318">
    <property type="taxonomic scope" value="Bacteria"/>
</dbReference>
<keyword evidence="5" id="KW-1185">Reference proteome</keyword>
<comment type="similarity">
    <text evidence="1">Belongs to the ATP-dependent AMP-binding enzyme family.</text>
</comment>
<dbReference type="RefSeq" id="WP_051624829.1">
    <property type="nucleotide sequence ID" value="NZ_ARYL01000018.1"/>
</dbReference>
<accession>A0A059G5B9</accession>
<protein>
    <submittedName>
        <fullName evidence="4">2-acylglycerophosphoethanolamine acyltransferase</fullName>
    </submittedName>
</protein>
<dbReference type="PROSITE" id="PS00455">
    <property type="entry name" value="AMP_BINDING"/>
    <property type="match status" value="1"/>
</dbReference>
<name>A0A059G5B9_9PROT</name>
<dbReference type="PANTHER" id="PTHR43201:SF5">
    <property type="entry name" value="MEDIUM-CHAIN ACYL-COA LIGASE ACSF2, MITOCHONDRIAL"/>
    <property type="match status" value="1"/>
</dbReference>
<keyword evidence="2" id="KW-0436">Ligase</keyword>
<evidence type="ECO:0000313" key="4">
    <source>
        <dbReference type="EMBL" id="KDA02011.1"/>
    </source>
</evidence>
<evidence type="ECO:0000256" key="1">
    <source>
        <dbReference type="ARBA" id="ARBA00006432"/>
    </source>
</evidence>
<dbReference type="Gene3D" id="3.30.300.30">
    <property type="match status" value="1"/>
</dbReference>
<dbReference type="GO" id="GO:0031956">
    <property type="term" value="F:medium-chain fatty acid-CoA ligase activity"/>
    <property type="evidence" value="ECO:0007669"/>
    <property type="project" value="TreeGrafter"/>
</dbReference>
<dbReference type="PATRIC" id="fig|1280953.3.peg.2502"/>
<comment type="caution">
    <text evidence="4">The sequence shown here is derived from an EMBL/GenBank/DDBJ whole genome shotgun (WGS) entry which is preliminary data.</text>
</comment>
<gene>
    <name evidence="4" type="ORF">HOC_12418</name>
</gene>
<evidence type="ECO:0000313" key="5">
    <source>
        <dbReference type="Proteomes" id="UP000024942"/>
    </source>
</evidence>
<dbReference type="InterPro" id="IPR000873">
    <property type="entry name" value="AMP-dep_synth/lig_dom"/>
</dbReference>
<dbReference type="SUPFAM" id="SSF56801">
    <property type="entry name" value="Acetyl-CoA synthetase-like"/>
    <property type="match status" value="1"/>
</dbReference>
<keyword evidence="4" id="KW-0808">Transferase</keyword>
<proteinExistence type="inferred from homology"/>
<dbReference type="Pfam" id="PF00501">
    <property type="entry name" value="AMP-binding"/>
    <property type="match status" value="1"/>
</dbReference>
<evidence type="ECO:0000256" key="2">
    <source>
        <dbReference type="ARBA" id="ARBA00022598"/>
    </source>
</evidence>
<dbReference type="PANTHER" id="PTHR43201">
    <property type="entry name" value="ACYL-COA SYNTHETASE"/>
    <property type="match status" value="1"/>
</dbReference>
<dbReference type="InterPro" id="IPR020845">
    <property type="entry name" value="AMP-binding_CS"/>
</dbReference>